<reference evidence="2 3" key="2">
    <citation type="journal article" date="2017" name="Front. Plant Sci.">
        <title>Gene Classification and Mining of Molecular Markers Useful in Red Clover (Trifolium pratense) Breeding.</title>
        <authorList>
            <person name="Istvanek J."/>
            <person name="Dluhosova J."/>
            <person name="Dluhos P."/>
            <person name="Patkova L."/>
            <person name="Nedelnik J."/>
            <person name="Repkova J."/>
        </authorList>
    </citation>
    <scope>NUCLEOTIDE SEQUENCE [LARGE SCALE GENOMIC DNA]</scope>
    <source>
        <strain evidence="3">cv. Tatra</strain>
        <tissue evidence="2">Young leaves</tissue>
    </source>
</reference>
<gene>
    <name evidence="2" type="ORF">L195_g042475</name>
</gene>
<feature type="compositionally biased region" description="Polar residues" evidence="1">
    <location>
        <begin position="47"/>
        <end position="61"/>
    </location>
</feature>
<feature type="compositionally biased region" description="Basic and acidic residues" evidence="1">
    <location>
        <begin position="1"/>
        <end position="19"/>
    </location>
</feature>
<accession>A0A2K3M6I0</accession>
<name>A0A2K3M6I0_TRIPR</name>
<evidence type="ECO:0000313" key="3">
    <source>
        <dbReference type="Proteomes" id="UP000236291"/>
    </source>
</evidence>
<dbReference type="AlphaFoldDB" id="A0A2K3M6I0"/>
<feature type="non-terminal residue" evidence="2">
    <location>
        <position position="149"/>
    </location>
</feature>
<proteinExistence type="predicted"/>
<comment type="caution">
    <text evidence="2">The sequence shown here is derived from an EMBL/GenBank/DDBJ whole genome shotgun (WGS) entry which is preliminary data.</text>
</comment>
<protein>
    <submittedName>
        <fullName evidence="2">Gag-pol polyprotein</fullName>
    </submittedName>
</protein>
<evidence type="ECO:0000256" key="1">
    <source>
        <dbReference type="SAM" id="MobiDB-lite"/>
    </source>
</evidence>
<reference evidence="2 3" key="1">
    <citation type="journal article" date="2014" name="Am. J. Bot.">
        <title>Genome assembly and annotation for red clover (Trifolium pratense; Fabaceae).</title>
        <authorList>
            <person name="Istvanek J."/>
            <person name="Jaros M."/>
            <person name="Krenek A."/>
            <person name="Repkova J."/>
        </authorList>
    </citation>
    <scope>NUCLEOTIDE SEQUENCE [LARGE SCALE GENOMIC DNA]</scope>
    <source>
        <strain evidence="3">cv. Tatra</strain>
        <tissue evidence="2">Young leaves</tissue>
    </source>
</reference>
<dbReference type="Proteomes" id="UP000236291">
    <property type="component" value="Unassembled WGS sequence"/>
</dbReference>
<feature type="region of interest" description="Disordered" evidence="1">
    <location>
        <begin position="1"/>
        <end position="73"/>
    </location>
</feature>
<evidence type="ECO:0000313" key="2">
    <source>
        <dbReference type="EMBL" id="PNX86397.1"/>
    </source>
</evidence>
<organism evidence="2 3">
    <name type="scientific">Trifolium pratense</name>
    <name type="common">Red clover</name>
    <dbReference type="NCBI Taxonomy" id="57577"/>
    <lineage>
        <taxon>Eukaryota</taxon>
        <taxon>Viridiplantae</taxon>
        <taxon>Streptophyta</taxon>
        <taxon>Embryophyta</taxon>
        <taxon>Tracheophyta</taxon>
        <taxon>Spermatophyta</taxon>
        <taxon>Magnoliopsida</taxon>
        <taxon>eudicotyledons</taxon>
        <taxon>Gunneridae</taxon>
        <taxon>Pentapetalae</taxon>
        <taxon>rosids</taxon>
        <taxon>fabids</taxon>
        <taxon>Fabales</taxon>
        <taxon>Fabaceae</taxon>
        <taxon>Papilionoideae</taxon>
        <taxon>50 kb inversion clade</taxon>
        <taxon>NPAAA clade</taxon>
        <taxon>Hologalegina</taxon>
        <taxon>IRL clade</taxon>
        <taxon>Trifolieae</taxon>
        <taxon>Trifolium</taxon>
    </lineage>
</organism>
<sequence length="149" mass="17181">MAAIEAERAEEREKAKKAYEEEEGEGIVDSQPLAQHLWETQVPEGSAPQQKQAPRQSSINVIETADMDPREEFQDRRRAARRYNTRVIQRRFREGNLVLKRPMGKDKGGKFAANWEGPFRIHEVFEGGSYRLETMGGEVLPRTWNVINL</sequence>
<dbReference type="EMBL" id="ASHM01051078">
    <property type="protein sequence ID" value="PNX86397.1"/>
    <property type="molecule type" value="Genomic_DNA"/>
</dbReference>